<feature type="region of interest" description="Disordered" evidence="1">
    <location>
        <begin position="319"/>
        <end position="341"/>
    </location>
</feature>
<dbReference type="EMBL" id="PGCJ01000184">
    <property type="protein sequence ID" value="PLW40224.1"/>
    <property type="molecule type" value="Genomic_DNA"/>
</dbReference>
<comment type="caution">
    <text evidence="6">The sequence shown here is derived from an EMBL/GenBank/DDBJ whole genome shotgun (WGS) entry which is preliminary data.</text>
</comment>
<evidence type="ECO:0000313" key="5">
    <source>
        <dbReference type="EMBL" id="PLW29442.1"/>
    </source>
</evidence>
<feature type="region of interest" description="Disordered" evidence="1">
    <location>
        <begin position="1"/>
        <end position="39"/>
    </location>
</feature>
<evidence type="ECO:0000256" key="1">
    <source>
        <dbReference type="SAM" id="MobiDB-lite"/>
    </source>
</evidence>
<keyword evidence="7" id="KW-1185">Reference proteome</keyword>
<feature type="transmembrane region" description="Helical" evidence="2">
    <location>
        <begin position="46"/>
        <end position="68"/>
    </location>
</feature>
<evidence type="ECO:0000313" key="8">
    <source>
        <dbReference type="Proteomes" id="UP000235392"/>
    </source>
</evidence>
<keyword evidence="2" id="KW-0472">Membrane</keyword>
<name>A0A2N5UR39_9BASI</name>
<evidence type="ECO:0000313" key="7">
    <source>
        <dbReference type="Proteomes" id="UP000235388"/>
    </source>
</evidence>
<dbReference type="GO" id="GO:0004366">
    <property type="term" value="F:glycerol-3-phosphate O-acyltransferase activity"/>
    <property type="evidence" value="ECO:0007669"/>
    <property type="project" value="TreeGrafter"/>
</dbReference>
<dbReference type="Pfam" id="PF01553">
    <property type="entry name" value="Acyltransferase"/>
    <property type="match status" value="1"/>
</dbReference>
<feature type="compositionally biased region" description="Basic residues" evidence="1">
    <location>
        <begin position="12"/>
        <end position="31"/>
    </location>
</feature>
<accession>A0A2N5UR39</accession>
<evidence type="ECO:0000259" key="3">
    <source>
        <dbReference type="SMART" id="SM00563"/>
    </source>
</evidence>
<keyword evidence="2" id="KW-1133">Transmembrane helix</keyword>
<dbReference type="SUPFAM" id="SSF69593">
    <property type="entry name" value="Glycerol-3-phosphate (1)-acyltransferase"/>
    <property type="match status" value="1"/>
</dbReference>
<feature type="domain" description="Phospholipid/glycerol acyltransferase" evidence="3">
    <location>
        <begin position="81"/>
        <end position="218"/>
    </location>
</feature>
<dbReference type="OrthoDB" id="5567124at2759"/>
<dbReference type="Proteomes" id="UP000235388">
    <property type="component" value="Unassembled WGS sequence"/>
</dbReference>
<protein>
    <recommendedName>
        <fullName evidence="3">Phospholipid/glycerol acyltransferase domain-containing protein</fullName>
    </recommendedName>
</protein>
<dbReference type="InterPro" id="IPR002123">
    <property type="entry name" value="Plipid/glycerol_acylTrfase"/>
</dbReference>
<evidence type="ECO:0000313" key="4">
    <source>
        <dbReference type="EMBL" id="PLW08988.1"/>
    </source>
</evidence>
<feature type="compositionally biased region" description="Low complexity" evidence="1">
    <location>
        <begin position="320"/>
        <end position="339"/>
    </location>
</feature>
<sequence length="575" mass="65521">MNTEAEHISNQLRRRAEHHHHQHQHQHHHPQQQHYHVPDYPTETPIAYHAVISLFRFILAIFFSRIVIENPDLIPGNGRPTIVLVNHSNSLTDALIIMASIPRHARRMLRMTAKATHFRKPTFSSWLIEKAGSVPLQRAQDYQPETRIDNSVTRELLVNALCQQGDAICIFPEGISRYHPALAPFKTGAARIASDVLCQLKHQGSFELNLLPCSITYLHRQNFRSDVLVSFHEPIILRPSDPHNSALVSDDPEVRKRAIGTLTTTLTEKIRAGTLDSPSWDLIKAANMARTLYAPFGTQLSLGTHIRLTQRFVDVFAGRTPSSSSSTSTTPSPHSPSSPVAHSELVNDLLAYQAMLTQLGLKDARVANNRLVKRRVILTRLAFRICAACFFLSICAPGLFFWIPTFLVTGYFAHRQRRKGPAWDTYDEVTQTKMLWGLATGVVTYGCVLLVCLPIFPIVMVVFPVWMWLTLRWLEDLVATLRATRSLVKMLMISKDELGSIKSQRGRLENEVWKVAVERCLLPASSQEVLRNDQQQEIVIKNGKVTNSRFDYFSIRRRRKKDYNEVLRLWDLVDM</sequence>
<dbReference type="EMBL" id="PGCI01000331">
    <property type="protein sequence ID" value="PLW29442.1"/>
    <property type="molecule type" value="Genomic_DNA"/>
</dbReference>
<feature type="transmembrane region" description="Helical" evidence="2">
    <location>
        <begin position="381"/>
        <end position="403"/>
    </location>
</feature>
<evidence type="ECO:0000313" key="6">
    <source>
        <dbReference type="EMBL" id="PLW40224.1"/>
    </source>
</evidence>
<dbReference type="InterPro" id="IPR052744">
    <property type="entry name" value="GPAT/DAPAT"/>
</dbReference>
<feature type="transmembrane region" description="Helical" evidence="2">
    <location>
        <begin position="442"/>
        <end position="469"/>
    </location>
</feature>
<proteinExistence type="predicted"/>
<evidence type="ECO:0000256" key="2">
    <source>
        <dbReference type="SAM" id="Phobius"/>
    </source>
</evidence>
<dbReference type="EMBL" id="PGCJ01001130">
    <property type="protein sequence ID" value="PLW08988.1"/>
    <property type="molecule type" value="Genomic_DNA"/>
</dbReference>
<dbReference type="PANTHER" id="PTHR31605">
    <property type="entry name" value="GLYCEROL-3-PHOSPHATE O-ACYLTRANSFERASE 1"/>
    <property type="match status" value="1"/>
</dbReference>
<dbReference type="Proteomes" id="UP000235392">
    <property type="component" value="Unassembled WGS sequence"/>
</dbReference>
<dbReference type="AlphaFoldDB" id="A0A2N5UR39"/>
<organism evidence="6 7">
    <name type="scientific">Puccinia coronata f. sp. avenae</name>
    <dbReference type="NCBI Taxonomy" id="200324"/>
    <lineage>
        <taxon>Eukaryota</taxon>
        <taxon>Fungi</taxon>
        <taxon>Dikarya</taxon>
        <taxon>Basidiomycota</taxon>
        <taxon>Pucciniomycotina</taxon>
        <taxon>Pucciniomycetes</taxon>
        <taxon>Pucciniales</taxon>
        <taxon>Pucciniaceae</taxon>
        <taxon>Puccinia</taxon>
    </lineage>
</organism>
<dbReference type="GO" id="GO:0008654">
    <property type="term" value="P:phospholipid biosynthetic process"/>
    <property type="evidence" value="ECO:0007669"/>
    <property type="project" value="TreeGrafter"/>
</dbReference>
<reference evidence="7 8" key="1">
    <citation type="submission" date="2017-11" db="EMBL/GenBank/DDBJ databases">
        <title>De novo assembly and phasing of dikaryotic genomes from two isolates of Puccinia coronata f. sp. avenae, the causal agent of oat crown rust.</title>
        <authorList>
            <person name="Miller M.E."/>
            <person name="Zhang Y."/>
            <person name="Omidvar V."/>
            <person name="Sperschneider J."/>
            <person name="Schwessinger B."/>
            <person name="Raley C."/>
            <person name="Palmer J.M."/>
            <person name="Garnica D."/>
            <person name="Upadhyaya N."/>
            <person name="Rathjen J."/>
            <person name="Taylor J.M."/>
            <person name="Park R.F."/>
            <person name="Dodds P.N."/>
            <person name="Hirsch C.D."/>
            <person name="Kianian S.F."/>
            <person name="Figueroa M."/>
        </authorList>
    </citation>
    <scope>NUCLEOTIDE SEQUENCE [LARGE SCALE GENOMIC DNA]</scope>
    <source>
        <strain evidence="6">12NC29</strain>
        <strain evidence="5">12SD80</strain>
    </source>
</reference>
<gene>
    <name evidence="6" type="ORF">PCANC_17958</name>
    <name evidence="4" type="ORF">PCANC_21514</name>
    <name evidence="5" type="ORF">PCASD_18400</name>
</gene>
<dbReference type="GO" id="GO:0016287">
    <property type="term" value="F:glycerone-phosphate O-acyltransferase activity"/>
    <property type="evidence" value="ECO:0007669"/>
    <property type="project" value="TreeGrafter"/>
</dbReference>
<dbReference type="PANTHER" id="PTHR31605:SF0">
    <property type="entry name" value="GLYCEROL-3-PHOSPHATE O-ACYLTRANSFERASE 1"/>
    <property type="match status" value="1"/>
</dbReference>
<dbReference type="SMART" id="SM00563">
    <property type="entry name" value="PlsC"/>
    <property type="match status" value="1"/>
</dbReference>
<keyword evidence="2" id="KW-0812">Transmembrane</keyword>